<dbReference type="InterPro" id="IPR017853">
    <property type="entry name" value="GH"/>
</dbReference>
<keyword evidence="4" id="KW-0732">Signal</keyword>
<evidence type="ECO:0000313" key="6">
    <source>
        <dbReference type="Proteomes" id="UP000822688"/>
    </source>
</evidence>
<dbReference type="Proteomes" id="UP000822688">
    <property type="component" value="Chromosome 8"/>
</dbReference>
<dbReference type="InterPro" id="IPR001360">
    <property type="entry name" value="Glyco_hydro_1"/>
</dbReference>
<sequence>MEVVSWKYWSVAVLCLLHCLRGSDAGERRGSLRRSDFPPGFVFGSSTSAYQVEGAATEGGRGPSVWDTHSHLPGTIVDNTTGDHACDQYHRYLEDVDLMADIGMDAYRFSISWPRIFPDGRGRVNREGVEYYNRLIDALLARGIQPWVVLYHWDLPQALQDSLGGWMNREIVSIFGEYAELCFAEFGDRVKHWGTFNEIHHITFSYPNVGCRSPSGVCGDVHRQPYVIGHHMLLSHSKAVEIYRAKFQNRQRGSIGIILDAQWYEPISDLQEDINAAERLMAFQIQWLMDPLVYGHYPAIMRNDLHDRLPTFSEDEAKAMKGSFDFIGLNHYTSHYAKNDPDGPEFSKFGVELHDARAASIYAKNGVPIGPQAGSPWLQIVPWGMGKVLERFKVMYNNPLIYITENGVDESDDQGEVPAENILQDNFRIQYHHDYLGYVIGSMRNGSNVGGYFAWSLLDNFEWQDGFSKRFGLFYVDFKNGFTRIPKSSVAWFKKLLRHPKRSNHFVS</sequence>
<dbReference type="FunFam" id="3.20.20.80:FF:000041">
    <property type="entry name" value="Beta-glucosidase 7"/>
    <property type="match status" value="1"/>
</dbReference>
<feature type="chain" id="PRO_5035712529" description="Beta-glucosidase" evidence="4">
    <location>
        <begin position="26"/>
        <end position="508"/>
    </location>
</feature>
<organism evidence="5 6">
    <name type="scientific">Ceratodon purpureus</name>
    <name type="common">Fire moss</name>
    <name type="synonym">Dicranum purpureum</name>
    <dbReference type="NCBI Taxonomy" id="3225"/>
    <lineage>
        <taxon>Eukaryota</taxon>
        <taxon>Viridiplantae</taxon>
        <taxon>Streptophyta</taxon>
        <taxon>Embryophyta</taxon>
        <taxon>Bryophyta</taxon>
        <taxon>Bryophytina</taxon>
        <taxon>Bryopsida</taxon>
        <taxon>Dicranidae</taxon>
        <taxon>Pseudoditrichales</taxon>
        <taxon>Ditrichaceae</taxon>
        <taxon>Ceratodon</taxon>
    </lineage>
</organism>
<reference evidence="5" key="1">
    <citation type="submission" date="2020-06" db="EMBL/GenBank/DDBJ databases">
        <title>WGS assembly of Ceratodon purpureus strain R40.</title>
        <authorList>
            <person name="Carey S.B."/>
            <person name="Jenkins J."/>
            <person name="Shu S."/>
            <person name="Lovell J.T."/>
            <person name="Sreedasyam A."/>
            <person name="Maumus F."/>
            <person name="Tiley G.P."/>
            <person name="Fernandez-Pozo N."/>
            <person name="Barry K."/>
            <person name="Chen C."/>
            <person name="Wang M."/>
            <person name="Lipzen A."/>
            <person name="Daum C."/>
            <person name="Saski C.A."/>
            <person name="Payton A.C."/>
            <person name="Mcbreen J.C."/>
            <person name="Conrad R.E."/>
            <person name="Kollar L.M."/>
            <person name="Olsson S."/>
            <person name="Huttunen S."/>
            <person name="Landis J.B."/>
            <person name="Wickett N.J."/>
            <person name="Johnson M.G."/>
            <person name="Rensing S.A."/>
            <person name="Grimwood J."/>
            <person name="Schmutz J."/>
            <person name="Mcdaniel S.F."/>
        </authorList>
    </citation>
    <scope>NUCLEOTIDE SEQUENCE</scope>
    <source>
        <strain evidence="5">R40</strain>
    </source>
</reference>
<dbReference type="AlphaFoldDB" id="A0A8T0GVS5"/>
<dbReference type="GO" id="GO:0005975">
    <property type="term" value="P:carbohydrate metabolic process"/>
    <property type="evidence" value="ECO:0007669"/>
    <property type="project" value="InterPro"/>
</dbReference>
<keyword evidence="2" id="KW-0378">Hydrolase</keyword>
<dbReference type="PROSITE" id="PS00653">
    <property type="entry name" value="GLYCOSYL_HYDROL_F1_2"/>
    <property type="match status" value="1"/>
</dbReference>
<keyword evidence="6" id="KW-1185">Reference proteome</keyword>
<dbReference type="SUPFAM" id="SSF51445">
    <property type="entry name" value="(Trans)glycosidases"/>
    <property type="match status" value="1"/>
</dbReference>
<evidence type="ECO:0008006" key="7">
    <source>
        <dbReference type="Google" id="ProtNLM"/>
    </source>
</evidence>
<dbReference type="Pfam" id="PF00232">
    <property type="entry name" value="Glyco_hydro_1"/>
    <property type="match status" value="1"/>
</dbReference>
<dbReference type="PRINTS" id="PR00131">
    <property type="entry name" value="GLHYDRLASE1"/>
</dbReference>
<feature type="signal peptide" evidence="4">
    <location>
        <begin position="1"/>
        <end position="25"/>
    </location>
</feature>
<gene>
    <name evidence="5" type="ORF">KC19_8G057500</name>
</gene>
<dbReference type="InterPro" id="IPR033132">
    <property type="entry name" value="GH_1_N_CS"/>
</dbReference>
<dbReference type="PANTHER" id="PTHR10353:SF310">
    <property type="entry name" value="BETA-GLUCOSIDASE 42"/>
    <property type="match status" value="1"/>
</dbReference>
<evidence type="ECO:0000256" key="2">
    <source>
        <dbReference type="ARBA" id="ARBA00022801"/>
    </source>
</evidence>
<dbReference type="GO" id="GO:0008422">
    <property type="term" value="F:beta-glucosidase activity"/>
    <property type="evidence" value="ECO:0007669"/>
    <property type="project" value="TreeGrafter"/>
</dbReference>
<dbReference type="EMBL" id="CM026429">
    <property type="protein sequence ID" value="KAG0563766.1"/>
    <property type="molecule type" value="Genomic_DNA"/>
</dbReference>
<name>A0A8T0GVS5_CERPU</name>
<protein>
    <recommendedName>
        <fullName evidence="7">Beta-glucosidase</fullName>
    </recommendedName>
</protein>
<dbReference type="Gene3D" id="3.20.20.80">
    <property type="entry name" value="Glycosidases"/>
    <property type="match status" value="1"/>
</dbReference>
<evidence type="ECO:0000256" key="4">
    <source>
        <dbReference type="SAM" id="SignalP"/>
    </source>
</evidence>
<accession>A0A8T0GVS5</accession>
<evidence type="ECO:0000313" key="5">
    <source>
        <dbReference type="EMBL" id="KAG0563766.1"/>
    </source>
</evidence>
<proteinExistence type="inferred from homology"/>
<comment type="similarity">
    <text evidence="1 3">Belongs to the glycosyl hydrolase 1 family.</text>
</comment>
<evidence type="ECO:0000256" key="1">
    <source>
        <dbReference type="ARBA" id="ARBA00010838"/>
    </source>
</evidence>
<comment type="caution">
    <text evidence="5">The sequence shown here is derived from an EMBL/GenBank/DDBJ whole genome shotgun (WGS) entry which is preliminary data.</text>
</comment>
<evidence type="ECO:0000256" key="3">
    <source>
        <dbReference type="RuleBase" id="RU003690"/>
    </source>
</evidence>
<dbReference type="PANTHER" id="PTHR10353">
    <property type="entry name" value="GLYCOSYL HYDROLASE"/>
    <property type="match status" value="1"/>
</dbReference>